<dbReference type="Proteomes" id="UP000178912">
    <property type="component" value="Unassembled WGS sequence"/>
</dbReference>
<evidence type="ECO:0000313" key="2">
    <source>
        <dbReference type="EMBL" id="CZT02864.1"/>
    </source>
</evidence>
<proteinExistence type="predicted"/>
<feature type="compositionally biased region" description="Basic and acidic residues" evidence="1">
    <location>
        <begin position="48"/>
        <end position="65"/>
    </location>
</feature>
<keyword evidence="3" id="KW-1185">Reference proteome</keyword>
<organism evidence="2 3">
    <name type="scientific">Rhynchosporium agropyri</name>
    <dbReference type="NCBI Taxonomy" id="914238"/>
    <lineage>
        <taxon>Eukaryota</taxon>
        <taxon>Fungi</taxon>
        <taxon>Dikarya</taxon>
        <taxon>Ascomycota</taxon>
        <taxon>Pezizomycotina</taxon>
        <taxon>Leotiomycetes</taxon>
        <taxon>Helotiales</taxon>
        <taxon>Ploettnerulaceae</taxon>
        <taxon>Rhynchosporium</taxon>
    </lineage>
</organism>
<dbReference type="AlphaFoldDB" id="A0A1E1L059"/>
<dbReference type="Gene3D" id="2.60.120.650">
    <property type="entry name" value="Cupin"/>
    <property type="match status" value="1"/>
</dbReference>
<evidence type="ECO:0000256" key="1">
    <source>
        <dbReference type="SAM" id="MobiDB-lite"/>
    </source>
</evidence>
<feature type="compositionally biased region" description="Pro residues" evidence="1">
    <location>
        <begin position="723"/>
        <end position="732"/>
    </location>
</feature>
<feature type="compositionally biased region" description="Basic and acidic residues" evidence="1">
    <location>
        <begin position="682"/>
        <end position="695"/>
    </location>
</feature>
<reference evidence="3" key="1">
    <citation type="submission" date="2016-03" db="EMBL/GenBank/DDBJ databases">
        <authorList>
            <person name="Guldener U."/>
        </authorList>
    </citation>
    <scope>NUCLEOTIDE SEQUENCE [LARGE SCALE GENOMIC DNA]</scope>
    <source>
        <strain evidence="3">04CH-RAC-A.6.1</strain>
    </source>
</reference>
<gene>
    <name evidence="2" type="ORF">RAG0_09855</name>
</gene>
<evidence type="ECO:0000313" key="3">
    <source>
        <dbReference type="Proteomes" id="UP000178912"/>
    </source>
</evidence>
<protein>
    <recommendedName>
        <fullName evidence="4">JmjC domain-containing protein</fullName>
    </recommendedName>
</protein>
<dbReference type="EMBL" id="FJUX01000058">
    <property type="protein sequence ID" value="CZT02864.1"/>
    <property type="molecule type" value="Genomic_DNA"/>
</dbReference>
<name>A0A1E1L059_9HELO</name>
<accession>A0A1E1L059</accession>
<evidence type="ECO:0008006" key="4">
    <source>
        <dbReference type="Google" id="ProtNLM"/>
    </source>
</evidence>
<feature type="region of interest" description="Disordered" evidence="1">
    <location>
        <begin position="48"/>
        <end position="92"/>
    </location>
</feature>
<feature type="region of interest" description="Disordered" evidence="1">
    <location>
        <begin position="665"/>
        <end position="732"/>
    </location>
</feature>
<sequence length="732" mass="81825">MIVHVRITVASLRLKKQASAATASLNCRRQQDWTFYLESEKAKKVVTKENETTMKDRKTMEDTKTTENGQAKDNSQAKDKEETNETGAEYSHFGNHLDRSVDYGNNIQKLHIYDHINAAFTCAECTIDNHLQPAHVQISMDTLVPPRPVTPKLQEQDNPSLDSLPPQPHWSPITPQPYVNSQPEPNPKPEPEPFFDRTAFVNKQQTRLFRDPRAALLLHTYEAANTLFPNTYYSHLAPQGAHILRYGQAAQTSEVVADADFLAVTIRDLDSWLQCGSGGKVMLLRDRPWSTSRPSTSSSTILQEAAAIDPDMVIDVQDSGQEYSDEHPAVRGLRLQDAIVRMNDRKQAPINALNIECKEELLIPPPLARHCRELVNATRYASSRAVRLVGHMTEIGKKTTETIHTHAVDIQSCIKFQINGQAGAFSSWHMDNMGVHTWVTLEPTVEYSTKAAYEDSGVAAGEYLNFYSTPEDESVLKLWAIIVTSSPAEDAEARAGFGKHGEDWMPNPKWIRVLALTRFDTLIMPPGTIHAPITVTDCLFRGGMVLQKRFLQDTMQHWKFCISNPHCTNEAAPKQTRSVIDYLERVIVANPREYGFGDDFNEHVFKEECKRISAVALSCRCKSGCNRGSGCSCFTYGQRCGAGCHKGSKCSNPCGVHETGPLASAATQIGTKTKPKTRSKRPRSEDAETKPERSIEPWAEPRAGLQEELKVEPFVRPKTEPIAIPPEPIIQN</sequence>
<feature type="compositionally biased region" description="Basic and acidic residues" evidence="1">
    <location>
        <begin position="705"/>
        <end position="719"/>
    </location>
</feature>
<feature type="region of interest" description="Disordered" evidence="1">
    <location>
        <begin position="143"/>
        <end position="193"/>
    </location>
</feature>
<dbReference type="OrthoDB" id="4161428at2759"/>